<keyword evidence="7 10" id="KW-0653">Protein transport</keyword>
<dbReference type="Gene3D" id="3.40.50.720">
    <property type="entry name" value="NAD(P)-binding Rossmann-like Domain"/>
    <property type="match status" value="1"/>
</dbReference>
<reference evidence="15" key="1">
    <citation type="submission" date="2012-05" db="EMBL/GenBank/DDBJ databases">
        <title>Whole Genome Assembly of Lutzomyia longipalpis.</title>
        <authorList>
            <person name="Richards S."/>
            <person name="Qu C."/>
            <person name="Dillon R."/>
            <person name="Worley K."/>
            <person name="Scherer S."/>
            <person name="Batterton M."/>
            <person name="Taylor A."/>
            <person name="Hawes A."/>
            <person name="Hernandez B."/>
            <person name="Kovar C."/>
            <person name="Mandapat C."/>
            <person name="Pham C."/>
            <person name="Qu C."/>
            <person name="Jing C."/>
            <person name="Bess C."/>
            <person name="Bandaranaike D."/>
            <person name="Ngo D."/>
            <person name="Ongeri F."/>
            <person name="Arias F."/>
            <person name="Lara F."/>
            <person name="Weissenberger G."/>
            <person name="Kamau G."/>
            <person name="Han H."/>
            <person name="Shen H."/>
            <person name="Dinh H."/>
            <person name="Khalil I."/>
            <person name="Jones J."/>
            <person name="Shafer J."/>
            <person name="Jayaseelan J."/>
            <person name="Quiroz J."/>
            <person name="Blankenburg K."/>
            <person name="Nguyen L."/>
            <person name="Jackson L."/>
            <person name="Francisco L."/>
            <person name="Tang L.-Y."/>
            <person name="Pu L.-L."/>
            <person name="Perales L."/>
            <person name="Lorensuhewa L."/>
            <person name="Munidasa M."/>
            <person name="Coyle M."/>
            <person name="Taylor M."/>
            <person name="Puazo M."/>
            <person name="Firestine M."/>
            <person name="Scheel M."/>
            <person name="Javaid M."/>
            <person name="Wang M."/>
            <person name="Li M."/>
            <person name="Tabassum N."/>
            <person name="Saada N."/>
            <person name="Osuji N."/>
            <person name="Aqrawi P."/>
            <person name="Fu Q."/>
            <person name="Thornton R."/>
            <person name="Raj R."/>
            <person name="Goodspeed R."/>
            <person name="Mata R."/>
            <person name="Najjar R."/>
            <person name="Gubbala S."/>
            <person name="Lee S."/>
            <person name="Denson S."/>
            <person name="Patil S."/>
            <person name="Macmil S."/>
            <person name="Qi S."/>
            <person name="Matskevitch T."/>
            <person name="Palculict T."/>
            <person name="Mathew T."/>
            <person name="Vee V."/>
            <person name="Velamala V."/>
            <person name="Korchina V."/>
            <person name="Cai W."/>
            <person name="Liu W."/>
            <person name="Dai W."/>
            <person name="Zou X."/>
            <person name="Zhu Y."/>
            <person name="Zhang Y."/>
            <person name="Wu Y.-Q."/>
            <person name="Xin Y."/>
            <person name="Nazarath L."/>
            <person name="Kovar C."/>
            <person name="Han Y."/>
            <person name="Muzny D."/>
            <person name="Gibbs R."/>
        </authorList>
    </citation>
    <scope>NUCLEOTIDE SEQUENCE [LARGE SCALE GENOMIC DNA]</scope>
    <source>
        <strain evidence="15">Jacobina</strain>
    </source>
</reference>
<evidence type="ECO:0000256" key="4">
    <source>
        <dbReference type="ARBA" id="ARBA00022448"/>
    </source>
</evidence>
<evidence type="ECO:0000256" key="1">
    <source>
        <dbReference type="ARBA" id="ARBA00010931"/>
    </source>
</evidence>
<dbReference type="InterPro" id="IPR006285">
    <property type="entry name" value="Atg7"/>
</dbReference>
<organism evidence="14 15">
    <name type="scientific">Lutzomyia longipalpis</name>
    <name type="common">Sand fly</name>
    <dbReference type="NCBI Taxonomy" id="7200"/>
    <lineage>
        <taxon>Eukaryota</taxon>
        <taxon>Metazoa</taxon>
        <taxon>Ecdysozoa</taxon>
        <taxon>Arthropoda</taxon>
        <taxon>Hexapoda</taxon>
        <taxon>Insecta</taxon>
        <taxon>Pterygota</taxon>
        <taxon>Neoptera</taxon>
        <taxon>Endopterygota</taxon>
        <taxon>Diptera</taxon>
        <taxon>Nematocera</taxon>
        <taxon>Psychodoidea</taxon>
        <taxon>Psychodidae</taxon>
        <taxon>Lutzomyia</taxon>
        <taxon>Lutzomyia</taxon>
    </lineage>
</organism>
<evidence type="ECO:0000313" key="14">
    <source>
        <dbReference type="EnsemblMetazoa" id="LLOJ003095-PA"/>
    </source>
</evidence>
<dbReference type="SUPFAM" id="SSF69572">
    <property type="entry name" value="Activating enzymes of the ubiquitin-like proteins"/>
    <property type="match status" value="1"/>
</dbReference>
<dbReference type="EMBL" id="GITU01009753">
    <property type="protein sequence ID" value="MBC1178456.1"/>
    <property type="molecule type" value="Transcribed_RNA"/>
</dbReference>
<evidence type="ECO:0000256" key="7">
    <source>
        <dbReference type="ARBA" id="ARBA00022927"/>
    </source>
</evidence>
<dbReference type="PANTHER" id="PTHR10953">
    <property type="entry name" value="UBIQUITIN-ACTIVATING ENZYME E1"/>
    <property type="match status" value="1"/>
</dbReference>
<dbReference type="GO" id="GO:0006995">
    <property type="term" value="P:cellular response to nitrogen starvation"/>
    <property type="evidence" value="ECO:0007669"/>
    <property type="project" value="TreeGrafter"/>
</dbReference>
<evidence type="ECO:0000256" key="8">
    <source>
        <dbReference type="ARBA" id="ARBA00023006"/>
    </source>
</evidence>
<feature type="domain" description="THIF-type NAD/FAD binding fold" evidence="11">
    <location>
        <begin position="332"/>
        <end position="593"/>
    </location>
</feature>
<feature type="active site" description="Glycyl thioester intermediate" evidence="9">
    <location>
        <position position="551"/>
    </location>
</feature>
<dbReference type="VEuPathDB" id="VectorBase:LLOJ003095"/>
<comment type="subunit">
    <text evidence="2 10">Homodimer.</text>
</comment>
<evidence type="ECO:0000256" key="9">
    <source>
        <dbReference type="PIRSR" id="PIRSR606285-1"/>
    </source>
</evidence>
<evidence type="ECO:0000256" key="2">
    <source>
        <dbReference type="ARBA" id="ARBA00011738"/>
    </source>
</evidence>
<evidence type="ECO:0000313" key="13">
    <source>
        <dbReference type="EMBL" id="MBC1178456.1"/>
    </source>
</evidence>
<dbReference type="FunFam" id="3.40.140.70:FF:000001">
    <property type="entry name" value="Ubiquitin-like modifier-activating enzyme atg7"/>
    <property type="match status" value="1"/>
</dbReference>
<dbReference type="Pfam" id="PF16420">
    <property type="entry name" value="ATG7_N"/>
    <property type="match status" value="1"/>
</dbReference>
<keyword evidence="5 10" id="KW-0963">Cytoplasm</keyword>
<dbReference type="FunFam" id="3.40.50.720:FF:000395">
    <property type="entry name" value="ubiquitin-like modifier-activating enzyme ATG7"/>
    <property type="match status" value="1"/>
</dbReference>
<dbReference type="Pfam" id="PF00899">
    <property type="entry name" value="ThiF"/>
    <property type="match status" value="1"/>
</dbReference>
<keyword evidence="8 10" id="KW-0072">Autophagy</keyword>
<dbReference type="AlphaFoldDB" id="A0A1B0CFH4"/>
<reference evidence="14" key="3">
    <citation type="submission" date="2020-05" db="UniProtKB">
        <authorList>
            <consortium name="EnsemblMetazoa"/>
        </authorList>
    </citation>
    <scope>IDENTIFICATION</scope>
    <source>
        <strain evidence="14">Jacobina</strain>
    </source>
</reference>
<feature type="domain" description="Ubiquitin-like modifier-activating enzyme Atg7 N-terminal" evidence="12">
    <location>
        <begin position="6"/>
        <end position="315"/>
    </location>
</feature>
<evidence type="ECO:0000256" key="6">
    <source>
        <dbReference type="ARBA" id="ARBA00022786"/>
    </source>
</evidence>
<dbReference type="CDD" id="cd01486">
    <property type="entry name" value="Apg7"/>
    <property type="match status" value="1"/>
</dbReference>
<keyword evidence="15" id="KW-1185">Reference proteome</keyword>
<comment type="similarity">
    <text evidence="1 10">Belongs to the ATG7 family.</text>
</comment>
<dbReference type="Gene3D" id="3.40.140.100">
    <property type="entry name" value="Ubiquitin-like modifier-activating enzyme ATG7 C-terminal domain"/>
    <property type="match status" value="1"/>
</dbReference>
<name>A0A1B0CFH4_LUTLO</name>
<dbReference type="GO" id="GO:0019779">
    <property type="term" value="F:Atg8 activating enzyme activity"/>
    <property type="evidence" value="ECO:0007669"/>
    <property type="project" value="TreeGrafter"/>
</dbReference>
<dbReference type="GO" id="GO:0032446">
    <property type="term" value="P:protein modification by small protein conjugation"/>
    <property type="evidence" value="ECO:0007669"/>
    <property type="project" value="TreeGrafter"/>
</dbReference>
<reference evidence="13" key="2">
    <citation type="journal article" date="2020" name="BMC">
        <title>Leishmania infection induces a limited differential gene expression in the sand fly midgut.</title>
        <authorList>
            <person name="Coutinho-Abreu I.V."/>
            <person name="Serafim T.D."/>
            <person name="Meneses C."/>
            <person name="Kamhawi S."/>
            <person name="Oliveira F."/>
            <person name="Valenzuela J.G."/>
        </authorList>
    </citation>
    <scope>NUCLEOTIDE SEQUENCE</scope>
    <source>
        <strain evidence="13">Jacobina</strain>
        <tissue evidence="13">Midgut</tissue>
    </source>
</reference>
<comment type="function">
    <text evidence="10">E1-like activating enzyme involved in the 2 ubiquitin-like systems required for autophagy.</text>
</comment>
<dbReference type="GO" id="GO:0015031">
    <property type="term" value="P:protein transport"/>
    <property type="evidence" value="ECO:0007669"/>
    <property type="project" value="UniProtKB-UniRule"/>
</dbReference>
<comment type="subcellular location">
    <subcellularLocation>
        <location evidence="10">Cytoplasm</location>
    </subcellularLocation>
    <subcellularLocation>
        <location evidence="10">Preautophagosomal structure</location>
    </subcellularLocation>
</comment>
<dbReference type="InterPro" id="IPR000594">
    <property type="entry name" value="ThiF_NAD_FAD-bd"/>
</dbReference>
<evidence type="ECO:0000256" key="10">
    <source>
        <dbReference type="RuleBase" id="RU366022"/>
    </source>
</evidence>
<dbReference type="GO" id="GO:0000407">
    <property type="term" value="C:phagophore assembly site"/>
    <property type="evidence" value="ECO:0007669"/>
    <property type="project" value="UniProtKB-SubCell"/>
</dbReference>
<accession>A0A1B0CFH4</accession>
<dbReference type="GO" id="GO:0019778">
    <property type="term" value="F:Atg12 activating enzyme activity"/>
    <property type="evidence" value="ECO:0007669"/>
    <property type="project" value="TreeGrafter"/>
</dbReference>
<proteinExistence type="inferred from homology"/>
<evidence type="ECO:0000313" key="15">
    <source>
        <dbReference type="Proteomes" id="UP000092461"/>
    </source>
</evidence>
<dbReference type="InterPro" id="IPR032197">
    <property type="entry name" value="Atg7_N"/>
</dbReference>
<dbReference type="EnsemblMetazoa" id="LLOJ003095-RA">
    <property type="protein sequence ID" value="LLOJ003095-PA"/>
    <property type="gene ID" value="LLOJ003095"/>
</dbReference>
<dbReference type="GO" id="GO:0000045">
    <property type="term" value="P:autophagosome assembly"/>
    <property type="evidence" value="ECO:0007669"/>
    <property type="project" value="TreeGrafter"/>
</dbReference>
<dbReference type="NCBIfam" id="TIGR01381">
    <property type="entry name" value="E1_like_apg7"/>
    <property type="match status" value="1"/>
</dbReference>
<sequence>MDSEILQFTPFASFVHPSFWHKLSENKLNVDKLCDSAKKIYGFYSNIDASNCLLEVEYTAFNQVFEPPKNCFNAYGVLHNKNTIEDFKNVDKNRILQEEGNQIRLLVESGQCLRDPSLLANFLILSYADLKKYKFYYWFAFPAPAEANLFTSKPAAKISDTFSGDQIKEIQEKYLAIEDTKFRSFFILEVLTNGFKTHQLSDLISTSDKENNLKGIDVQKIYFAFSDPSENSNPGWQLRIFAAVLSHFCPILCGSVVNFLAIRLKRQMTIDESIVYVARMSEKPIDFSNEIKWIGWEPNDHGKYVPRIASMANSMDPEKLAETSVNLNLKLMRWRLVPELNLSAISDTKCLLLGAGTLGCSVARNLLAWGVNCITLVDNGNVSYSNPVRQNLFKHEDAEFARPKASTAAKRLLEIYPALNTKGITLHIPMPGHPISDTTKGNTVKDIETLEKLILEHDVIYLLMDSRESRWLPTVLGAFHGKIVLNAALGFDSYLVMRHGTRKSPQEAIDYEKYKRKGLKCIPGDLLGCYFCNDVTAPGNSMRDRTLDQQCTVTRPAVSNIAGSLVVELMTTLLQHELREFAPAFVSAASAKNAEDSDPIPEGILGILPHSIRGVISSFEQILPATEKFSNCIACSQKILEEYSKRKIDFILDALNSSKYLEDITGITEMMKESHEDIIECLDSDLELSE</sequence>
<dbReference type="InterPro" id="IPR042523">
    <property type="entry name" value="Atg7_N_2"/>
</dbReference>
<evidence type="ECO:0000256" key="5">
    <source>
        <dbReference type="ARBA" id="ARBA00022490"/>
    </source>
</evidence>
<dbReference type="Gene3D" id="3.40.140.70">
    <property type="entry name" value="Ubiquitin-like modifier-activating enzyme ATG7 N-terminal domain"/>
    <property type="match status" value="1"/>
</dbReference>
<evidence type="ECO:0000256" key="3">
    <source>
        <dbReference type="ARBA" id="ARBA00017647"/>
    </source>
</evidence>
<dbReference type="GO" id="GO:0000422">
    <property type="term" value="P:autophagy of mitochondrion"/>
    <property type="evidence" value="ECO:0007669"/>
    <property type="project" value="TreeGrafter"/>
</dbReference>
<dbReference type="InterPro" id="IPR042522">
    <property type="entry name" value="Atg7_N_1"/>
</dbReference>
<dbReference type="VEuPathDB" id="VectorBase:LLONM1_011628"/>
<dbReference type="GO" id="GO:0034727">
    <property type="term" value="P:piecemeal microautophagy of the nucleus"/>
    <property type="evidence" value="ECO:0007669"/>
    <property type="project" value="TreeGrafter"/>
</dbReference>
<keyword evidence="4 10" id="KW-0813">Transport</keyword>
<protein>
    <recommendedName>
        <fullName evidence="3 10">Ubiquitin-like modifier-activating enzyme ATG7</fullName>
    </recommendedName>
    <alternativeName>
        <fullName evidence="10">Autophagy-related protein 7</fullName>
    </alternativeName>
</protein>
<dbReference type="InterPro" id="IPR045886">
    <property type="entry name" value="ThiF/MoeB/HesA"/>
</dbReference>
<evidence type="ECO:0000259" key="11">
    <source>
        <dbReference type="Pfam" id="PF00899"/>
    </source>
</evidence>
<dbReference type="Proteomes" id="UP000092461">
    <property type="component" value="Unassembled WGS sequence"/>
</dbReference>
<evidence type="ECO:0000259" key="12">
    <source>
        <dbReference type="Pfam" id="PF16420"/>
    </source>
</evidence>
<keyword evidence="6 10" id="KW-0833">Ubl conjugation pathway</keyword>
<dbReference type="PANTHER" id="PTHR10953:SF3">
    <property type="entry name" value="UBIQUITIN-LIKE MODIFIER-ACTIVATING ENZYME ATG7"/>
    <property type="match status" value="1"/>
</dbReference>
<dbReference type="InterPro" id="IPR035985">
    <property type="entry name" value="Ubiquitin-activating_enz"/>
</dbReference>
<dbReference type="EMBL" id="AJWK01010106">
    <property type="status" value="NOT_ANNOTATED_CDS"/>
    <property type="molecule type" value="Genomic_DNA"/>
</dbReference>